<evidence type="ECO:0000256" key="2">
    <source>
        <dbReference type="ARBA" id="ARBA00004167"/>
    </source>
</evidence>
<feature type="transmembrane region" description="Helical" evidence="10">
    <location>
        <begin position="232"/>
        <end position="251"/>
    </location>
</feature>
<dbReference type="InterPro" id="IPR002033">
    <property type="entry name" value="TatC"/>
</dbReference>
<dbReference type="EnsemblMetazoa" id="ACOM036261-RA">
    <property type="protein sequence ID" value="ACOM036261-PA.1"/>
    <property type="gene ID" value="ACOM036261"/>
</dbReference>
<dbReference type="InterPro" id="IPR003369">
    <property type="entry name" value="TatA/B/E"/>
</dbReference>
<keyword evidence="9 10" id="KW-0472">Membrane</keyword>
<dbReference type="GO" id="GO:0009977">
    <property type="term" value="F:proton motive force dependent protein transmembrane transporter activity"/>
    <property type="evidence" value="ECO:0007669"/>
    <property type="project" value="TreeGrafter"/>
</dbReference>
<keyword evidence="7 10" id="KW-1133">Transmembrane helix</keyword>
<feature type="transmembrane region" description="Helical" evidence="10">
    <location>
        <begin position="176"/>
        <end position="193"/>
    </location>
</feature>
<feature type="transmembrane region" description="Helical" evidence="10">
    <location>
        <begin position="374"/>
        <end position="393"/>
    </location>
</feature>
<dbReference type="Pfam" id="PF00902">
    <property type="entry name" value="TatC"/>
    <property type="match status" value="1"/>
</dbReference>
<dbReference type="Gene3D" id="1.20.5.3310">
    <property type="match status" value="2"/>
</dbReference>
<accession>A0A8W7PR65</accession>
<dbReference type="GO" id="GO:0065002">
    <property type="term" value="P:intracellular protein transmembrane transport"/>
    <property type="evidence" value="ECO:0007669"/>
    <property type="project" value="TreeGrafter"/>
</dbReference>
<dbReference type="PRINTS" id="PR01840">
    <property type="entry name" value="TATCFAMILY"/>
</dbReference>
<organism evidence="11">
    <name type="scientific">Anopheles coluzzii</name>
    <name type="common">African malaria mosquito</name>
    <dbReference type="NCBI Taxonomy" id="1518534"/>
    <lineage>
        <taxon>Eukaryota</taxon>
        <taxon>Metazoa</taxon>
        <taxon>Ecdysozoa</taxon>
        <taxon>Arthropoda</taxon>
        <taxon>Hexapoda</taxon>
        <taxon>Insecta</taxon>
        <taxon>Pterygota</taxon>
        <taxon>Neoptera</taxon>
        <taxon>Endopterygota</taxon>
        <taxon>Diptera</taxon>
        <taxon>Nematocera</taxon>
        <taxon>Culicoidea</taxon>
        <taxon>Culicidae</taxon>
        <taxon>Anophelinae</taxon>
        <taxon>Anopheles</taxon>
    </lineage>
</organism>
<keyword evidence="6" id="KW-0653">Protein transport</keyword>
<dbReference type="AlphaFoldDB" id="A0A8W7PR65"/>
<evidence type="ECO:0000256" key="8">
    <source>
        <dbReference type="ARBA" id="ARBA00023010"/>
    </source>
</evidence>
<sequence length="406" mass="44404">MGSFSIWHWLVVLLIVVLIFGTKKLKNVGEDLGGRAVFDISFGEILLIGIVVLVVLGSERLPTVARTLGALVARAQRFVASVKADIHQQANLSGLDGLRNDIQDAANSFKSQMESEVQGVRQVMAEQSAQLQQLSGEATAPFVEAERSIHACYRIPPSRMNEQPLLAHLLELRTRLVRAILGLLLVFLGLFHWSGDIYHLLAKPLLDALPNGGSMIATEVTATFFVPMKLTMLVAFLISLPNTLYQIWAFVAPGLYSHEKKLILPLVVASVLLFLLGMSFAYFLVFPVAFHFFSMMTPSGVSMMTDIDKYLSFVMGMFLAFGVTFEVPIIVIVLVRMGVVSVAKLREGRPYVIVGAFVVAAVVTPPDVLSQTMLAVPLWLLYEAGIIMAAFMARPASAVPAGNQEK</sequence>
<dbReference type="NCBIfam" id="TIGR00945">
    <property type="entry name" value="tatC"/>
    <property type="match status" value="1"/>
</dbReference>
<dbReference type="Pfam" id="PF02416">
    <property type="entry name" value="TatA_B_E"/>
    <property type="match status" value="2"/>
</dbReference>
<comment type="subcellular location">
    <subcellularLocation>
        <location evidence="1">Membrane</location>
        <topology evidence="1">Multi-pass membrane protein</topology>
    </subcellularLocation>
    <subcellularLocation>
        <location evidence="2">Membrane</location>
        <topology evidence="2">Single-pass membrane protein</topology>
    </subcellularLocation>
</comment>
<evidence type="ECO:0000256" key="10">
    <source>
        <dbReference type="SAM" id="Phobius"/>
    </source>
</evidence>
<evidence type="ECO:0000256" key="3">
    <source>
        <dbReference type="ARBA" id="ARBA00008882"/>
    </source>
</evidence>
<evidence type="ECO:0000256" key="6">
    <source>
        <dbReference type="ARBA" id="ARBA00022927"/>
    </source>
</evidence>
<dbReference type="PANTHER" id="PTHR30371">
    <property type="entry name" value="SEC-INDEPENDENT PROTEIN TRANSLOCASE PROTEIN TATC"/>
    <property type="match status" value="1"/>
</dbReference>
<evidence type="ECO:0000256" key="1">
    <source>
        <dbReference type="ARBA" id="ARBA00004141"/>
    </source>
</evidence>
<feature type="transmembrane region" description="Helical" evidence="10">
    <location>
        <begin position="310"/>
        <end position="339"/>
    </location>
</feature>
<comment type="similarity">
    <text evidence="3">Belongs to the TatC family.</text>
</comment>
<name>A0A8W7PR65_ANOCL</name>
<evidence type="ECO:0000256" key="4">
    <source>
        <dbReference type="ARBA" id="ARBA00022448"/>
    </source>
</evidence>
<feature type="transmembrane region" description="Helical" evidence="10">
    <location>
        <begin position="351"/>
        <end position="368"/>
    </location>
</feature>
<dbReference type="GO" id="GO:0033281">
    <property type="term" value="C:TAT protein transport complex"/>
    <property type="evidence" value="ECO:0007669"/>
    <property type="project" value="TreeGrafter"/>
</dbReference>
<feature type="transmembrane region" description="Helical" evidence="10">
    <location>
        <begin position="263"/>
        <end position="290"/>
    </location>
</feature>
<proteinExistence type="inferred from homology"/>
<reference evidence="11" key="1">
    <citation type="submission" date="2022-08" db="UniProtKB">
        <authorList>
            <consortium name="EnsemblMetazoa"/>
        </authorList>
    </citation>
    <scope>IDENTIFICATION</scope>
</reference>
<dbReference type="HAMAP" id="MF_00236">
    <property type="entry name" value="TatA_E"/>
    <property type="match status" value="1"/>
</dbReference>
<evidence type="ECO:0008006" key="12">
    <source>
        <dbReference type="Google" id="ProtNLM"/>
    </source>
</evidence>
<evidence type="ECO:0000313" key="11">
    <source>
        <dbReference type="EnsemblMetazoa" id="ACOM036261-PA.1"/>
    </source>
</evidence>
<dbReference type="GO" id="GO:0043953">
    <property type="term" value="P:protein transport by the Tat complex"/>
    <property type="evidence" value="ECO:0007669"/>
    <property type="project" value="InterPro"/>
</dbReference>
<keyword evidence="8" id="KW-0811">Translocation</keyword>
<evidence type="ECO:0000256" key="5">
    <source>
        <dbReference type="ARBA" id="ARBA00022692"/>
    </source>
</evidence>
<feature type="transmembrane region" description="Helical" evidence="10">
    <location>
        <begin position="6"/>
        <end position="25"/>
    </location>
</feature>
<protein>
    <recommendedName>
        <fullName evidence="12">Sec-independent protein translocase protein TatC</fullName>
    </recommendedName>
</protein>
<feature type="transmembrane region" description="Helical" evidence="10">
    <location>
        <begin position="37"/>
        <end position="56"/>
    </location>
</feature>
<dbReference type="InterPro" id="IPR006312">
    <property type="entry name" value="TatA/E"/>
</dbReference>
<evidence type="ECO:0000256" key="7">
    <source>
        <dbReference type="ARBA" id="ARBA00022989"/>
    </source>
</evidence>
<dbReference type="PANTHER" id="PTHR30371:SF0">
    <property type="entry name" value="SEC-INDEPENDENT PROTEIN TRANSLOCASE PROTEIN TATC, CHLOROPLASTIC-RELATED"/>
    <property type="match status" value="1"/>
</dbReference>
<dbReference type="HAMAP" id="MF_00902">
    <property type="entry name" value="TatC"/>
    <property type="match status" value="1"/>
</dbReference>
<dbReference type="Proteomes" id="UP000075882">
    <property type="component" value="Unassembled WGS sequence"/>
</dbReference>
<keyword evidence="5 10" id="KW-0812">Transmembrane</keyword>
<evidence type="ECO:0000256" key="9">
    <source>
        <dbReference type="ARBA" id="ARBA00023136"/>
    </source>
</evidence>
<keyword evidence="4" id="KW-0813">Transport</keyword>